<keyword evidence="1" id="KW-0732">Signal</keyword>
<evidence type="ECO:0000256" key="1">
    <source>
        <dbReference type="SAM" id="SignalP"/>
    </source>
</evidence>
<dbReference type="AlphaFoldDB" id="A0A845QKX0"/>
<feature type="signal peptide" evidence="1">
    <location>
        <begin position="1"/>
        <end position="23"/>
    </location>
</feature>
<gene>
    <name evidence="2" type="ORF">D0435_08625</name>
</gene>
<evidence type="ECO:0000313" key="2">
    <source>
        <dbReference type="EMBL" id="NBH61715.1"/>
    </source>
</evidence>
<name>A0A845QKX0_9FIRM</name>
<dbReference type="EMBL" id="QXWK01000014">
    <property type="protein sequence ID" value="NBH61715.1"/>
    <property type="molecule type" value="Genomic_DNA"/>
</dbReference>
<reference evidence="2 3" key="1">
    <citation type="submission" date="2018-08" db="EMBL/GenBank/DDBJ databases">
        <title>Murine metabolic-syndrome-specific gut microbial biobank.</title>
        <authorList>
            <person name="Liu C."/>
        </authorList>
    </citation>
    <scope>NUCLEOTIDE SEQUENCE [LARGE SCALE GENOMIC DNA]</scope>
    <source>
        <strain evidence="2 3">28</strain>
    </source>
</reference>
<accession>A0A845QKX0</accession>
<dbReference type="Proteomes" id="UP000446866">
    <property type="component" value="Unassembled WGS sequence"/>
</dbReference>
<keyword evidence="3" id="KW-1185">Reference proteome</keyword>
<feature type="chain" id="PRO_5038884588" evidence="1">
    <location>
        <begin position="24"/>
        <end position="202"/>
    </location>
</feature>
<comment type="caution">
    <text evidence="2">The sequence shown here is derived from an EMBL/GenBank/DDBJ whole genome shotgun (WGS) entry which is preliminary data.</text>
</comment>
<sequence length="202" mass="23135">MKRTWICVAILLMLISSSVLVLASASENKIVYELESAEKVNSKISTEDKKLVVAEVDGMPIYYNELLERYSKAVASGESNPYDESLESIARIKAEYRFLEEKGLAVSEKEVKQYTLDQKNLYDNEIPADLKEGIKQIIAALNLTEDEYWLEYKLKENRDFLTHLKAEEYLEAHSMSLPELTVSDVTILENSFQRGNIENLLK</sequence>
<protein>
    <submittedName>
        <fullName evidence="2">Uncharacterized protein</fullName>
    </submittedName>
</protein>
<proteinExistence type="predicted"/>
<evidence type="ECO:0000313" key="3">
    <source>
        <dbReference type="Proteomes" id="UP000446866"/>
    </source>
</evidence>
<dbReference type="RefSeq" id="WP_160201999.1">
    <property type="nucleotide sequence ID" value="NZ_QXWK01000014.1"/>
</dbReference>
<organism evidence="2 3">
    <name type="scientific">Anaerotruncus colihominis</name>
    <dbReference type="NCBI Taxonomy" id="169435"/>
    <lineage>
        <taxon>Bacteria</taxon>
        <taxon>Bacillati</taxon>
        <taxon>Bacillota</taxon>
        <taxon>Clostridia</taxon>
        <taxon>Eubacteriales</taxon>
        <taxon>Oscillospiraceae</taxon>
        <taxon>Anaerotruncus</taxon>
    </lineage>
</organism>